<evidence type="ECO:0000313" key="2">
    <source>
        <dbReference type="Proteomes" id="UP000235786"/>
    </source>
</evidence>
<accession>A0A2J6S8Z7</accession>
<dbReference type="OrthoDB" id="3344043at2759"/>
<reference evidence="1 2" key="1">
    <citation type="submission" date="2016-04" db="EMBL/GenBank/DDBJ databases">
        <title>A degradative enzymes factory behind the ericoid mycorrhizal symbiosis.</title>
        <authorList>
            <consortium name="DOE Joint Genome Institute"/>
            <person name="Martino E."/>
            <person name="Morin E."/>
            <person name="Grelet G."/>
            <person name="Kuo A."/>
            <person name="Kohler A."/>
            <person name="Daghino S."/>
            <person name="Barry K."/>
            <person name="Choi C."/>
            <person name="Cichocki N."/>
            <person name="Clum A."/>
            <person name="Copeland A."/>
            <person name="Hainaut M."/>
            <person name="Haridas S."/>
            <person name="Labutti K."/>
            <person name="Lindquist E."/>
            <person name="Lipzen A."/>
            <person name="Khouja H.-R."/>
            <person name="Murat C."/>
            <person name="Ohm R."/>
            <person name="Olson A."/>
            <person name="Spatafora J."/>
            <person name="Veneault-Fourrey C."/>
            <person name="Henrissat B."/>
            <person name="Grigoriev I."/>
            <person name="Martin F."/>
            <person name="Perotto S."/>
        </authorList>
    </citation>
    <scope>NUCLEOTIDE SEQUENCE [LARGE SCALE GENOMIC DNA]</scope>
    <source>
        <strain evidence="1 2">F</strain>
    </source>
</reference>
<organism evidence="1 2">
    <name type="scientific">Hyaloscypha variabilis (strain UAMH 11265 / GT02V1 / F)</name>
    <name type="common">Meliniomyces variabilis</name>
    <dbReference type="NCBI Taxonomy" id="1149755"/>
    <lineage>
        <taxon>Eukaryota</taxon>
        <taxon>Fungi</taxon>
        <taxon>Dikarya</taxon>
        <taxon>Ascomycota</taxon>
        <taxon>Pezizomycotina</taxon>
        <taxon>Leotiomycetes</taxon>
        <taxon>Helotiales</taxon>
        <taxon>Hyaloscyphaceae</taxon>
        <taxon>Hyaloscypha</taxon>
        <taxon>Hyaloscypha variabilis</taxon>
    </lineage>
</organism>
<keyword evidence="2" id="KW-1185">Reference proteome</keyword>
<protein>
    <submittedName>
        <fullName evidence="1">Uncharacterized protein</fullName>
    </submittedName>
</protein>
<dbReference type="EMBL" id="KZ613938">
    <property type="protein sequence ID" value="PMD47242.1"/>
    <property type="molecule type" value="Genomic_DNA"/>
</dbReference>
<sequence length="236" mass="25241">MDADKVTELPWETRQAHEIVNLEGGKKEILLALAVIVVPNCSFITQQCGLNWGNGRPGPFNCSSGFSGGLSNHKYYVNQFNVTGYSLNPSWGFAGVEFFQDPGLTLNFSNVVGSGSSPGVQSYFLYTPANPVYLGAYGLILGLTENDSLANLTSGDLAVTATDGLGFIMGCNLTAYDLKTLASPFVTKLANLINLSQAAAGEATKDEFRESWTTGFLTMVLSLSASIISPRITIRE</sequence>
<evidence type="ECO:0000313" key="1">
    <source>
        <dbReference type="EMBL" id="PMD47242.1"/>
    </source>
</evidence>
<proteinExistence type="predicted"/>
<dbReference type="AlphaFoldDB" id="A0A2J6S8Z7"/>
<name>A0A2J6S8Z7_HYAVF</name>
<dbReference type="Proteomes" id="UP000235786">
    <property type="component" value="Unassembled WGS sequence"/>
</dbReference>
<gene>
    <name evidence="1" type="ORF">L207DRAFT_576036</name>
</gene>